<dbReference type="Gene3D" id="2.60.40.150">
    <property type="entry name" value="C2 domain"/>
    <property type="match status" value="1"/>
</dbReference>
<evidence type="ECO:0000313" key="2">
    <source>
        <dbReference type="EMBL" id="KAG9325556.1"/>
    </source>
</evidence>
<dbReference type="Proteomes" id="UP000717515">
    <property type="component" value="Unassembled WGS sequence"/>
</dbReference>
<dbReference type="PROSITE" id="PS50004">
    <property type="entry name" value="C2"/>
    <property type="match status" value="1"/>
</dbReference>
<dbReference type="InterPro" id="IPR035892">
    <property type="entry name" value="C2_domain_sf"/>
</dbReference>
<protein>
    <recommendedName>
        <fullName evidence="1">C2 domain-containing protein</fullName>
    </recommendedName>
</protein>
<comment type="caution">
    <text evidence="2">The sequence shown here is derived from an EMBL/GenBank/DDBJ whole genome shotgun (WGS) entry which is preliminary data.</text>
</comment>
<dbReference type="CDD" id="cd00030">
    <property type="entry name" value="C2"/>
    <property type="match status" value="1"/>
</dbReference>
<dbReference type="EMBL" id="JAIFTL010000037">
    <property type="protein sequence ID" value="KAG9325556.1"/>
    <property type="molecule type" value="Genomic_DNA"/>
</dbReference>
<dbReference type="Pfam" id="PF00168">
    <property type="entry name" value="C2"/>
    <property type="match status" value="1"/>
</dbReference>
<dbReference type="AlphaFoldDB" id="A0A9P8AAL6"/>
<dbReference type="PANTHER" id="PTHR47052:SF3">
    <property type="entry name" value="INGRESSION PROTEIN 1"/>
    <property type="match status" value="1"/>
</dbReference>
<proteinExistence type="predicted"/>
<organism evidence="2 3">
    <name type="scientific">Mortierella alpina</name>
    <name type="common">Oleaginous fungus</name>
    <name type="synonym">Mortierella renispora</name>
    <dbReference type="NCBI Taxonomy" id="64518"/>
    <lineage>
        <taxon>Eukaryota</taxon>
        <taxon>Fungi</taxon>
        <taxon>Fungi incertae sedis</taxon>
        <taxon>Mucoromycota</taxon>
        <taxon>Mortierellomycotina</taxon>
        <taxon>Mortierellomycetes</taxon>
        <taxon>Mortierellales</taxon>
        <taxon>Mortierellaceae</taxon>
        <taxon>Mortierella</taxon>
    </lineage>
</organism>
<reference evidence="2" key="1">
    <citation type="submission" date="2021-07" db="EMBL/GenBank/DDBJ databases">
        <title>Draft genome of Mortierella alpina, strain LL118, isolated from an aspen leaf litter sample.</title>
        <authorList>
            <person name="Yang S."/>
            <person name="Vinatzer B.A."/>
        </authorList>
    </citation>
    <scope>NUCLEOTIDE SEQUENCE</scope>
    <source>
        <strain evidence="2">LL118</strain>
    </source>
</reference>
<sequence>MLHSSHHGSNLEITVHSCHNLDDVERFGQNDAYVRLGFQLKKTDDFQKTIIKKGKNPSWEQIVVLRDLRPEYENLYVEVMDEEKGTDEIISYCAIPLSQIYSHQDQRCSAKFALFTPKSAQKGEISLTIRVLPLGQEAGSALTYEGSEKKGISKLDPEHEKRVKTLKLKESAEDAIKVAGTAAAVGAAVYGLFGDKKKAEGEKRDAALGQH</sequence>
<dbReference type="PANTHER" id="PTHR47052">
    <property type="entry name" value="CONSERVED SERINE PROLINE-RICH PROTEIN (AFU_ORTHOLOGUE AFUA_2G01790)"/>
    <property type="match status" value="1"/>
</dbReference>
<accession>A0A9P8AAL6</accession>
<gene>
    <name evidence="2" type="ORF">KVV02_004858</name>
</gene>
<dbReference type="SMART" id="SM00239">
    <property type="entry name" value="C2"/>
    <property type="match status" value="1"/>
</dbReference>
<evidence type="ECO:0000259" key="1">
    <source>
        <dbReference type="PROSITE" id="PS50004"/>
    </source>
</evidence>
<dbReference type="InterPro" id="IPR052981">
    <property type="entry name" value="Ingression_C2_domain"/>
</dbReference>
<name>A0A9P8AAL6_MORAP</name>
<feature type="domain" description="C2" evidence="1">
    <location>
        <begin position="1"/>
        <end position="110"/>
    </location>
</feature>
<dbReference type="InterPro" id="IPR000008">
    <property type="entry name" value="C2_dom"/>
</dbReference>
<dbReference type="SUPFAM" id="SSF49562">
    <property type="entry name" value="C2 domain (Calcium/lipid-binding domain, CaLB)"/>
    <property type="match status" value="1"/>
</dbReference>
<evidence type="ECO:0000313" key="3">
    <source>
        <dbReference type="Proteomes" id="UP000717515"/>
    </source>
</evidence>